<evidence type="ECO:0000256" key="1">
    <source>
        <dbReference type="ARBA" id="ARBA00022679"/>
    </source>
</evidence>
<protein>
    <recommendedName>
        <fullName evidence="3">N-acetyltransferase domain-containing protein</fullName>
    </recommendedName>
</protein>
<dbReference type="AlphaFoldDB" id="A0A3B1CM67"/>
<dbReference type="GO" id="GO:0016747">
    <property type="term" value="F:acyltransferase activity, transferring groups other than amino-acyl groups"/>
    <property type="evidence" value="ECO:0007669"/>
    <property type="project" value="InterPro"/>
</dbReference>
<proteinExistence type="predicted"/>
<dbReference type="PROSITE" id="PS51186">
    <property type="entry name" value="GNAT"/>
    <property type="match status" value="1"/>
</dbReference>
<dbReference type="Pfam" id="PF00583">
    <property type="entry name" value="Acetyltransf_1"/>
    <property type="match status" value="1"/>
</dbReference>
<dbReference type="NCBIfam" id="NF005840">
    <property type="entry name" value="PRK07757.1"/>
    <property type="match status" value="1"/>
</dbReference>
<feature type="domain" description="N-acetyltransferase" evidence="3">
    <location>
        <begin position="3"/>
        <end position="153"/>
    </location>
</feature>
<accession>A0A3B1CM67</accession>
<dbReference type="EMBL" id="UOGG01000036">
    <property type="protein sequence ID" value="VAX27591.1"/>
    <property type="molecule type" value="Genomic_DNA"/>
</dbReference>
<organism evidence="4">
    <name type="scientific">hydrothermal vent metagenome</name>
    <dbReference type="NCBI Taxonomy" id="652676"/>
    <lineage>
        <taxon>unclassified sequences</taxon>
        <taxon>metagenomes</taxon>
        <taxon>ecological metagenomes</taxon>
    </lineage>
</organism>
<name>A0A3B1CM67_9ZZZZ</name>
<gene>
    <name evidence="4" type="ORF">MNBD_NITROSPINAE05-762</name>
</gene>
<reference evidence="4" key="1">
    <citation type="submission" date="2018-06" db="EMBL/GenBank/DDBJ databases">
        <authorList>
            <person name="Zhirakovskaya E."/>
        </authorList>
    </citation>
    <scope>NUCLEOTIDE SEQUENCE</scope>
</reference>
<dbReference type="InterPro" id="IPR000182">
    <property type="entry name" value="GNAT_dom"/>
</dbReference>
<dbReference type="PANTHER" id="PTHR43877">
    <property type="entry name" value="AMINOALKYLPHOSPHONATE N-ACETYLTRANSFERASE-RELATED-RELATED"/>
    <property type="match status" value="1"/>
</dbReference>
<dbReference type="Gene3D" id="3.40.630.30">
    <property type="match status" value="1"/>
</dbReference>
<evidence type="ECO:0000313" key="4">
    <source>
        <dbReference type="EMBL" id="VAX27591.1"/>
    </source>
</evidence>
<evidence type="ECO:0000256" key="2">
    <source>
        <dbReference type="ARBA" id="ARBA00023315"/>
    </source>
</evidence>
<sequence>MTPTIRKARPEDAPAIQNLILLYTEDGQMLYRSLVEIGQNIPTFLVAEKDGLLVGTCGLKNDWHPLLEVRSLVVHPSYNRQGIGTALVKTCIEEALTATANTLFVLTYATDLFRKLGFQTIEKKTLPFKIWNDCQNCMHRDNCDETAMSLALKPLKTSPLGKLTLQDTRQVLY</sequence>
<dbReference type="InterPro" id="IPR016181">
    <property type="entry name" value="Acyl_CoA_acyltransferase"/>
</dbReference>
<keyword evidence="1" id="KW-0808">Transferase</keyword>
<dbReference type="InterPro" id="IPR050832">
    <property type="entry name" value="Bact_Acetyltransf"/>
</dbReference>
<dbReference type="SUPFAM" id="SSF55729">
    <property type="entry name" value="Acyl-CoA N-acyltransferases (Nat)"/>
    <property type="match status" value="1"/>
</dbReference>
<dbReference type="CDD" id="cd04301">
    <property type="entry name" value="NAT_SF"/>
    <property type="match status" value="1"/>
</dbReference>
<evidence type="ECO:0000259" key="3">
    <source>
        <dbReference type="PROSITE" id="PS51186"/>
    </source>
</evidence>
<keyword evidence="2" id="KW-0012">Acyltransferase</keyword>